<dbReference type="AlphaFoldDB" id="H0E5I9"/>
<protein>
    <submittedName>
        <fullName evidence="2">Uncharacterized protein</fullName>
    </submittedName>
</protein>
<comment type="caution">
    <text evidence="2">The sequence shown here is derived from an EMBL/GenBank/DDBJ whole genome shotgun (WGS) entry which is preliminary data.</text>
</comment>
<evidence type="ECO:0000313" key="3">
    <source>
        <dbReference type="Proteomes" id="UP000005143"/>
    </source>
</evidence>
<name>H0E5I9_9ACTN</name>
<evidence type="ECO:0000313" key="2">
    <source>
        <dbReference type="EMBL" id="EHN11056.1"/>
    </source>
</evidence>
<sequence length="68" mass="7092">MFAGGGGASRYFQPADPRNGLQQGEGHFMRFQIRFLTGLGVPLPPCATISGLDAGLGKLLSGLELCTP</sequence>
<proteinExistence type="predicted"/>
<dbReference type="EMBL" id="AGUD01000188">
    <property type="protein sequence ID" value="EHN11056.1"/>
    <property type="molecule type" value="Genomic_DNA"/>
</dbReference>
<reference evidence="2 3" key="1">
    <citation type="journal article" date="2013" name="Biodegradation">
        <title>Quantitative proteomic analysis of ibuprofen-degrading Patulibacter sp. strain I11.</title>
        <authorList>
            <person name="Almeida B."/>
            <person name="Kjeldal H."/>
            <person name="Lolas I."/>
            <person name="Knudsen A.D."/>
            <person name="Carvalho G."/>
            <person name="Nielsen K.L."/>
            <person name="Barreto Crespo M.T."/>
            <person name="Stensballe A."/>
            <person name="Nielsen J.L."/>
        </authorList>
    </citation>
    <scope>NUCLEOTIDE SEQUENCE [LARGE SCALE GENOMIC DNA]</scope>
    <source>
        <strain evidence="2 3">I11</strain>
    </source>
</reference>
<feature type="region of interest" description="Disordered" evidence="1">
    <location>
        <begin position="1"/>
        <end position="23"/>
    </location>
</feature>
<evidence type="ECO:0000256" key="1">
    <source>
        <dbReference type="SAM" id="MobiDB-lite"/>
    </source>
</evidence>
<keyword evidence="3" id="KW-1185">Reference proteome</keyword>
<dbReference type="Proteomes" id="UP000005143">
    <property type="component" value="Unassembled WGS sequence"/>
</dbReference>
<gene>
    <name evidence="2" type="ORF">PAI11_20800</name>
</gene>
<accession>H0E5I9</accession>
<organism evidence="2 3">
    <name type="scientific">Patulibacter medicamentivorans</name>
    <dbReference type="NCBI Taxonomy" id="1097667"/>
    <lineage>
        <taxon>Bacteria</taxon>
        <taxon>Bacillati</taxon>
        <taxon>Actinomycetota</taxon>
        <taxon>Thermoleophilia</taxon>
        <taxon>Solirubrobacterales</taxon>
        <taxon>Patulibacteraceae</taxon>
        <taxon>Patulibacter</taxon>
    </lineage>
</organism>